<keyword evidence="1" id="KW-0472">Membrane</keyword>
<feature type="transmembrane region" description="Helical" evidence="1">
    <location>
        <begin position="12"/>
        <end position="33"/>
    </location>
</feature>
<dbReference type="InterPro" id="IPR003832">
    <property type="entry name" value="DUF212"/>
</dbReference>
<dbReference type="Proteomes" id="UP000177230">
    <property type="component" value="Unassembled WGS sequence"/>
</dbReference>
<sequence>MLFWDVFKNQILWAVVASGISTQVLKAFASIIWEGHLNWRRTLEPGGMPSSHAASSMTMATMIGLAAGFDSLLFALTAYISFVVMYDAAGVRRAVGKQAILLNRLLESRTLRKRAGGEKLRELLGHTPVEVIAGGFLGLIWGLLFHYVF</sequence>
<evidence type="ECO:0000313" key="3">
    <source>
        <dbReference type="Proteomes" id="UP000177230"/>
    </source>
</evidence>
<feature type="transmembrane region" description="Helical" evidence="1">
    <location>
        <begin position="129"/>
        <end position="148"/>
    </location>
</feature>
<accession>A0A1F5R2X0</accession>
<protein>
    <recommendedName>
        <fullName evidence="4">Acid phosphatase</fullName>
    </recommendedName>
</protein>
<organism evidence="2 3">
    <name type="scientific">Candidatus Edwardsbacteria bacterium GWF2_54_11</name>
    <dbReference type="NCBI Taxonomy" id="1817851"/>
    <lineage>
        <taxon>Bacteria</taxon>
        <taxon>Candidatus Edwardsiibacteriota</taxon>
    </lineage>
</organism>
<evidence type="ECO:0000256" key="1">
    <source>
        <dbReference type="SAM" id="Phobius"/>
    </source>
</evidence>
<feature type="transmembrane region" description="Helical" evidence="1">
    <location>
        <begin position="53"/>
        <end position="86"/>
    </location>
</feature>
<keyword evidence="1" id="KW-1133">Transmembrane helix</keyword>
<keyword evidence="1" id="KW-0812">Transmembrane</keyword>
<proteinExistence type="predicted"/>
<gene>
    <name evidence="2" type="ORF">A2024_00815</name>
</gene>
<dbReference type="AlphaFoldDB" id="A0A1F5R2X0"/>
<reference evidence="2 3" key="1">
    <citation type="journal article" date="2016" name="Nat. Commun.">
        <title>Thousands of microbial genomes shed light on interconnected biogeochemical processes in an aquifer system.</title>
        <authorList>
            <person name="Anantharaman K."/>
            <person name="Brown C.T."/>
            <person name="Hug L.A."/>
            <person name="Sharon I."/>
            <person name="Castelle C.J."/>
            <person name="Probst A.J."/>
            <person name="Thomas B.C."/>
            <person name="Singh A."/>
            <person name="Wilkins M.J."/>
            <person name="Karaoz U."/>
            <person name="Brodie E.L."/>
            <person name="Williams K.H."/>
            <person name="Hubbard S.S."/>
            <person name="Banfield J.F."/>
        </authorList>
    </citation>
    <scope>NUCLEOTIDE SEQUENCE [LARGE SCALE GENOMIC DNA]</scope>
</reference>
<dbReference type="PANTHER" id="PTHR31446:SF29">
    <property type="entry name" value="ACID PHOSPHATASE_VANADIUM-DEPENDENT HALOPEROXIDASE-RELATED PROTEIN"/>
    <property type="match status" value="1"/>
</dbReference>
<name>A0A1F5R2X0_9BACT</name>
<dbReference type="Pfam" id="PF02681">
    <property type="entry name" value="DUF212"/>
    <property type="match status" value="1"/>
</dbReference>
<dbReference type="EMBL" id="MFFM01000046">
    <property type="protein sequence ID" value="OGF08805.1"/>
    <property type="molecule type" value="Genomic_DNA"/>
</dbReference>
<evidence type="ECO:0008006" key="4">
    <source>
        <dbReference type="Google" id="ProtNLM"/>
    </source>
</evidence>
<comment type="caution">
    <text evidence="2">The sequence shown here is derived from an EMBL/GenBank/DDBJ whole genome shotgun (WGS) entry which is preliminary data.</text>
</comment>
<dbReference type="PANTHER" id="PTHR31446">
    <property type="entry name" value="ACID PHOSPHATASE/VANADIUM-DEPENDENT HALOPEROXIDASE-RELATED PROTEIN"/>
    <property type="match status" value="1"/>
</dbReference>
<evidence type="ECO:0000313" key="2">
    <source>
        <dbReference type="EMBL" id="OGF08805.1"/>
    </source>
</evidence>